<dbReference type="Proteomes" id="UP001501337">
    <property type="component" value="Unassembled WGS sequence"/>
</dbReference>
<gene>
    <name evidence="5" type="ORF">GCM10022278_04850</name>
</gene>
<dbReference type="RefSeq" id="WP_344802910.1">
    <property type="nucleotide sequence ID" value="NZ_BAABBO010000001.1"/>
</dbReference>
<keyword evidence="6" id="KW-1185">Reference proteome</keyword>
<organism evidence="5 6">
    <name type="scientific">Allohahella marinimesophila</name>
    <dbReference type="NCBI Taxonomy" id="1054972"/>
    <lineage>
        <taxon>Bacteria</taxon>
        <taxon>Pseudomonadati</taxon>
        <taxon>Pseudomonadota</taxon>
        <taxon>Gammaproteobacteria</taxon>
        <taxon>Oceanospirillales</taxon>
        <taxon>Hahellaceae</taxon>
        <taxon>Allohahella</taxon>
    </lineage>
</organism>
<dbReference type="PROSITE" id="PS01124">
    <property type="entry name" value="HTH_ARAC_FAMILY_2"/>
    <property type="match status" value="1"/>
</dbReference>
<dbReference type="Pfam" id="PF12625">
    <property type="entry name" value="Arabinose_bd"/>
    <property type="match status" value="1"/>
</dbReference>
<evidence type="ECO:0000259" key="4">
    <source>
        <dbReference type="PROSITE" id="PS01124"/>
    </source>
</evidence>
<comment type="caution">
    <text evidence="5">The sequence shown here is derived from an EMBL/GenBank/DDBJ whole genome shotgun (WGS) entry which is preliminary data.</text>
</comment>
<keyword evidence="1" id="KW-0805">Transcription regulation</keyword>
<dbReference type="Gene3D" id="1.10.10.60">
    <property type="entry name" value="Homeodomain-like"/>
    <property type="match status" value="1"/>
</dbReference>
<dbReference type="InterPro" id="IPR018060">
    <property type="entry name" value="HTH_AraC"/>
</dbReference>
<reference evidence="6" key="1">
    <citation type="journal article" date="2019" name="Int. J. Syst. Evol. Microbiol.">
        <title>The Global Catalogue of Microorganisms (GCM) 10K type strain sequencing project: providing services to taxonomists for standard genome sequencing and annotation.</title>
        <authorList>
            <consortium name="The Broad Institute Genomics Platform"/>
            <consortium name="The Broad Institute Genome Sequencing Center for Infectious Disease"/>
            <person name="Wu L."/>
            <person name="Ma J."/>
        </authorList>
    </citation>
    <scope>NUCLEOTIDE SEQUENCE [LARGE SCALE GENOMIC DNA]</scope>
    <source>
        <strain evidence="6">JCM 17555</strain>
    </source>
</reference>
<keyword evidence="3" id="KW-0804">Transcription</keyword>
<proteinExistence type="predicted"/>
<evidence type="ECO:0000256" key="1">
    <source>
        <dbReference type="ARBA" id="ARBA00023015"/>
    </source>
</evidence>
<evidence type="ECO:0000256" key="3">
    <source>
        <dbReference type="ARBA" id="ARBA00023163"/>
    </source>
</evidence>
<accession>A0ABP7NLA9</accession>
<evidence type="ECO:0000313" key="5">
    <source>
        <dbReference type="EMBL" id="GAA3948670.1"/>
    </source>
</evidence>
<keyword evidence="2" id="KW-0238">DNA-binding</keyword>
<evidence type="ECO:0000313" key="6">
    <source>
        <dbReference type="Proteomes" id="UP001501337"/>
    </source>
</evidence>
<dbReference type="InterPro" id="IPR009057">
    <property type="entry name" value="Homeodomain-like_sf"/>
</dbReference>
<name>A0ABP7NLA9_9GAMM</name>
<sequence length="349" mass="39386">MPRGTSSARPLGDISVNFLRLLADTAQALGAAPDPVLRKYKIGEEDLQQSQARVSIQRYMRIGKELIDLSGRADLGLEMGARMQVTTLGMPGYAAMTANSLEHAIRLAIMYERLASRNQQGSSRYYREQLKNGSRDPDTNRRLHGVAQLYSLEPYNEYNHFVVDSTLAGWFTIARWLTGRSDIVDMIEVEYPQPEYAKAYRAFFGCPVHFGQSRNAVTFSASALDLPSLYKHPVTHLQMLGICDAALTRVNVEMTMAERVSDIIRSRLESGGISLTKTADQLVTTPWSLRRQLAKEQTSFNALLDEVRRNRADFLLKTTDRSLTQISFELGFANPASFHRARRRWQSES</sequence>
<dbReference type="Pfam" id="PF12833">
    <property type="entry name" value="HTH_18"/>
    <property type="match status" value="1"/>
</dbReference>
<dbReference type="PANTHER" id="PTHR47894:SF1">
    <property type="entry name" value="HTH-TYPE TRANSCRIPTIONAL REGULATOR VQSM"/>
    <property type="match status" value="1"/>
</dbReference>
<dbReference type="InterPro" id="IPR032687">
    <property type="entry name" value="AraC-type_N"/>
</dbReference>
<protein>
    <submittedName>
        <fullName evidence="5">AraC family transcriptional regulator</fullName>
    </submittedName>
</protein>
<dbReference type="EMBL" id="BAABBO010000001">
    <property type="protein sequence ID" value="GAA3948670.1"/>
    <property type="molecule type" value="Genomic_DNA"/>
</dbReference>
<dbReference type="PANTHER" id="PTHR47894">
    <property type="entry name" value="HTH-TYPE TRANSCRIPTIONAL REGULATOR GADX"/>
    <property type="match status" value="1"/>
</dbReference>
<dbReference type="SMART" id="SM00342">
    <property type="entry name" value="HTH_ARAC"/>
    <property type="match status" value="1"/>
</dbReference>
<dbReference type="SUPFAM" id="SSF46689">
    <property type="entry name" value="Homeodomain-like"/>
    <property type="match status" value="1"/>
</dbReference>
<evidence type="ECO:0000256" key="2">
    <source>
        <dbReference type="ARBA" id="ARBA00023125"/>
    </source>
</evidence>
<feature type="domain" description="HTH araC/xylS-type" evidence="4">
    <location>
        <begin position="258"/>
        <end position="349"/>
    </location>
</feature>